<accession>A0ABV0GTW4</accession>
<dbReference type="InterPro" id="IPR029058">
    <property type="entry name" value="AB_hydrolase_fold"/>
</dbReference>
<evidence type="ECO:0000256" key="2">
    <source>
        <dbReference type="SAM" id="MobiDB-lite"/>
    </source>
</evidence>
<comment type="caution">
    <text evidence="4">The sequence shown here is derived from an EMBL/GenBank/DDBJ whole genome shotgun (WGS) entry which is preliminary data.</text>
</comment>
<dbReference type="Proteomes" id="UP001448614">
    <property type="component" value="Unassembled WGS sequence"/>
</dbReference>
<dbReference type="SUPFAM" id="SSF53474">
    <property type="entry name" value="alpha/beta-Hydrolases"/>
    <property type="match status" value="1"/>
</dbReference>
<dbReference type="PANTHER" id="PTHR22946">
    <property type="entry name" value="DIENELACTONE HYDROLASE DOMAIN-CONTAINING PROTEIN-RELATED"/>
    <property type="match status" value="1"/>
</dbReference>
<dbReference type="EMBL" id="JBBMFV010000004">
    <property type="protein sequence ID" value="MEO3941894.1"/>
    <property type="molecule type" value="Genomic_DNA"/>
</dbReference>
<evidence type="ECO:0000259" key="3">
    <source>
        <dbReference type="Pfam" id="PF01738"/>
    </source>
</evidence>
<feature type="region of interest" description="Disordered" evidence="2">
    <location>
        <begin position="130"/>
        <end position="161"/>
    </location>
</feature>
<dbReference type="InterPro" id="IPR002925">
    <property type="entry name" value="Dienelactn_hydro"/>
</dbReference>
<dbReference type="Gene3D" id="3.40.50.1820">
    <property type="entry name" value="alpha/beta hydrolase"/>
    <property type="match status" value="1"/>
</dbReference>
<organism evidence="4 5">
    <name type="scientific">Paenarthrobacter nicotinovorans</name>
    <name type="common">Arthrobacter nicotinovorans</name>
    <dbReference type="NCBI Taxonomy" id="29320"/>
    <lineage>
        <taxon>Bacteria</taxon>
        <taxon>Bacillati</taxon>
        <taxon>Actinomycetota</taxon>
        <taxon>Actinomycetes</taxon>
        <taxon>Micrococcales</taxon>
        <taxon>Micrococcaceae</taxon>
        <taxon>Paenarthrobacter</taxon>
    </lineage>
</organism>
<feature type="domain" description="Dienelactone hydrolase" evidence="3">
    <location>
        <begin position="180"/>
        <end position="307"/>
    </location>
</feature>
<dbReference type="InterPro" id="IPR050261">
    <property type="entry name" value="FrsA_esterase"/>
</dbReference>
<evidence type="ECO:0000256" key="1">
    <source>
        <dbReference type="ARBA" id="ARBA00008645"/>
    </source>
</evidence>
<reference evidence="4 5" key="1">
    <citation type="journal article" date="2024" name="Appl. Microbiol. Biotechnol.">
        <title>Biosynthetic gene clusters with biotechnological applications in novel Antarctic isolates from Actinomycetota.</title>
        <authorList>
            <person name="Bruna P."/>
            <person name="Nunez-Montero K."/>
            <person name="Contreras M.J."/>
            <person name="Leal K."/>
            <person name="Garcia M."/>
            <person name="Abanto M."/>
            <person name="Barrientos L."/>
        </authorList>
    </citation>
    <scope>NUCLEOTIDE SEQUENCE [LARGE SCALE GENOMIC DNA]</scope>
    <source>
        <strain evidence="4 5">Se16.17</strain>
    </source>
</reference>
<evidence type="ECO:0000313" key="4">
    <source>
        <dbReference type="EMBL" id="MEO3941894.1"/>
    </source>
</evidence>
<comment type="similarity">
    <text evidence="1">Belongs to the AB hydrolase superfamily.</text>
</comment>
<keyword evidence="5" id="KW-1185">Reference proteome</keyword>
<dbReference type="PANTHER" id="PTHR22946:SF8">
    <property type="entry name" value="ACETYL XYLAN ESTERASE DOMAIN-CONTAINING PROTEIN"/>
    <property type="match status" value="1"/>
</dbReference>
<protein>
    <submittedName>
        <fullName evidence="4">Acetylxylan esterase</fullName>
    </submittedName>
</protein>
<sequence length="433" mass="46319">MSAADMADTPIRPSAVARYEDWPDYAVRHRFTAATPAAQQLADTLGVPSVTPDLDYTVHSEADRDGVTTSHLSWQLGFGPRTSAWFVRPTGETRPLPGILALHCHGGEKAYGAERLVSLREGAFAERSLPDGPFAEGALPDRKQTDDGGTPTGVFSGHNLQPFGPIPAEVREKLYDGRALATWLAQQGFAVLAHDTFMWGSRRFGLDTPPWRTAAAVNGRQALWREAGVEPSAAEMYNAAAAAHEETVAKAATLLGSSVAGTVAHDDLAALDILSTLPGVDAERLGCLGFSGGGGRAMVLAALSPLIRSYVVTCMMTTFGSLLPAYLDAHSWLLHSPGLSRLGEWPDLAVRSAAEKVLVQYGLADPLFPEQGMRDAHTHLLEHMPARYSGSLWHEPHVFTRAMQEEASAFLAAALRPTPSGTSPTPEPARTDS</sequence>
<evidence type="ECO:0000313" key="5">
    <source>
        <dbReference type="Proteomes" id="UP001448614"/>
    </source>
</evidence>
<name>A0ABV0GTW4_PAENI</name>
<proteinExistence type="inferred from homology"/>
<dbReference type="Pfam" id="PF01738">
    <property type="entry name" value="DLH"/>
    <property type="match status" value="1"/>
</dbReference>
<gene>
    <name evidence="4" type="ORF">V3C41_12515</name>
</gene>